<dbReference type="Proteomes" id="UP000255061">
    <property type="component" value="Unassembled WGS sequence"/>
</dbReference>
<feature type="transmembrane region" description="Helical" evidence="1">
    <location>
        <begin position="49"/>
        <end position="71"/>
    </location>
</feature>
<evidence type="ECO:0000313" key="4">
    <source>
        <dbReference type="Proteomes" id="UP000255061"/>
    </source>
</evidence>
<evidence type="ECO:0000313" key="3">
    <source>
        <dbReference type="EMBL" id="SUJ13557.1"/>
    </source>
</evidence>
<proteinExistence type="predicted"/>
<evidence type="ECO:0000313" key="2">
    <source>
        <dbReference type="EMBL" id="SUI93578.1"/>
    </source>
</evidence>
<sequence length="243" mass="27765">MRNLSLYLFLVALIASFLLILIASTDPLGAWFTGTIWEYVFVNSISGNGIIFNVSIGVFVSCVFYIIVVFIPDRQKRSDLAPELDRYVAQTIVRIYAIVHDISQVSNEKFDIKDFTKSELMRACKSFNPKLVTHKFQGTQGIPNFVERDFGFRCANHWAFAIKGIDETMRYLPYVDTGLVKILNQVRNSNFSLLVPQLENLGDWGNTDMASWSDSIYEAYQASLTLSQYYAKYINKCFVHPSK</sequence>
<accession>A0A380C5Z7</accession>
<keyword evidence="1" id="KW-1133">Transmembrane helix</keyword>
<dbReference type="RefSeq" id="WP_115406994.1">
    <property type="nucleotide sequence ID" value="NZ_UGYV01000001.1"/>
</dbReference>
<protein>
    <submittedName>
        <fullName evidence="3">Uncharacterized protein</fullName>
    </submittedName>
</protein>
<organism evidence="3 4">
    <name type="scientific">Shewanella morhuae</name>
    <dbReference type="NCBI Taxonomy" id="365591"/>
    <lineage>
        <taxon>Bacteria</taxon>
        <taxon>Pseudomonadati</taxon>
        <taxon>Pseudomonadota</taxon>
        <taxon>Gammaproteobacteria</taxon>
        <taxon>Alteromonadales</taxon>
        <taxon>Shewanellaceae</taxon>
        <taxon>Shewanella</taxon>
    </lineage>
</organism>
<dbReference type="EMBL" id="UGYV01000001">
    <property type="protein sequence ID" value="SUI93578.1"/>
    <property type="molecule type" value="Genomic_DNA"/>
</dbReference>
<dbReference type="AlphaFoldDB" id="A0A380C5Z7"/>
<dbReference type="EMBL" id="UGYV01000005">
    <property type="protein sequence ID" value="SUJ13557.1"/>
    <property type="molecule type" value="Genomic_DNA"/>
</dbReference>
<name>A0A380C5Z7_9GAMM</name>
<keyword evidence="1" id="KW-0812">Transmembrane</keyword>
<evidence type="ECO:0000256" key="1">
    <source>
        <dbReference type="SAM" id="Phobius"/>
    </source>
</evidence>
<reference evidence="3 4" key="1">
    <citation type="submission" date="2018-06" db="EMBL/GenBank/DDBJ databases">
        <authorList>
            <consortium name="Pathogen Informatics"/>
            <person name="Doyle S."/>
        </authorList>
    </citation>
    <scope>NUCLEOTIDE SEQUENCE [LARGE SCALE GENOMIC DNA]</scope>
    <source>
        <strain evidence="3 4">NCTC10736</strain>
    </source>
</reference>
<keyword evidence="1" id="KW-0472">Membrane</keyword>
<gene>
    <name evidence="2" type="ORF">NCTC10736_03744</name>
    <name evidence="3" type="ORF">NCTC10736_04180</name>
</gene>